<dbReference type="InterPro" id="IPR050807">
    <property type="entry name" value="TransReg_Diox_bact_type"/>
</dbReference>
<dbReference type="InterPro" id="IPR011990">
    <property type="entry name" value="TPR-like_helical_dom_sf"/>
</dbReference>
<dbReference type="Gene3D" id="1.25.40.10">
    <property type="entry name" value="Tetratricopeptide repeat domain"/>
    <property type="match status" value="1"/>
</dbReference>
<dbReference type="Pfam" id="PF01381">
    <property type="entry name" value="HTH_3"/>
    <property type="match status" value="1"/>
</dbReference>
<dbReference type="PANTHER" id="PTHR46797:SF1">
    <property type="entry name" value="METHYLPHOSPHONATE SYNTHASE"/>
    <property type="match status" value="1"/>
</dbReference>
<dbReference type="CDD" id="cd00093">
    <property type="entry name" value="HTH_XRE"/>
    <property type="match status" value="1"/>
</dbReference>
<dbReference type="SMART" id="SM00530">
    <property type="entry name" value="HTH_XRE"/>
    <property type="match status" value="1"/>
</dbReference>
<protein>
    <submittedName>
        <fullName evidence="3">Helix-turn-helix transcriptional regulator</fullName>
    </submittedName>
</protein>
<gene>
    <name evidence="3" type="ORF">H9649_12450</name>
</gene>
<accession>A0ABR8UBI0</accession>
<dbReference type="SUPFAM" id="SSF48452">
    <property type="entry name" value="TPR-like"/>
    <property type="match status" value="1"/>
</dbReference>
<dbReference type="SUPFAM" id="SSF47413">
    <property type="entry name" value="lambda repressor-like DNA-binding domains"/>
    <property type="match status" value="1"/>
</dbReference>
<dbReference type="RefSeq" id="WP_191695229.1">
    <property type="nucleotide sequence ID" value="NZ_JACSQN010000011.1"/>
</dbReference>
<evidence type="ECO:0000313" key="4">
    <source>
        <dbReference type="Proteomes" id="UP000626786"/>
    </source>
</evidence>
<organism evidence="3 4">
    <name type="scientific">Sporosarcina quadrami</name>
    <dbReference type="NCBI Taxonomy" id="2762234"/>
    <lineage>
        <taxon>Bacteria</taxon>
        <taxon>Bacillati</taxon>
        <taxon>Bacillota</taxon>
        <taxon>Bacilli</taxon>
        <taxon>Bacillales</taxon>
        <taxon>Caryophanaceae</taxon>
        <taxon>Sporosarcina</taxon>
    </lineage>
</organism>
<dbReference type="InterPro" id="IPR010982">
    <property type="entry name" value="Lambda_DNA-bd_dom_sf"/>
</dbReference>
<evidence type="ECO:0000313" key="3">
    <source>
        <dbReference type="EMBL" id="MBD7985402.1"/>
    </source>
</evidence>
<keyword evidence="4" id="KW-1185">Reference proteome</keyword>
<reference evidence="3 4" key="1">
    <citation type="submission" date="2020-08" db="EMBL/GenBank/DDBJ databases">
        <title>A Genomic Blueprint of the Chicken Gut Microbiome.</title>
        <authorList>
            <person name="Gilroy R."/>
            <person name="Ravi A."/>
            <person name="Getino M."/>
            <person name="Pursley I."/>
            <person name="Horton D.L."/>
            <person name="Alikhan N.-F."/>
            <person name="Baker D."/>
            <person name="Gharbi K."/>
            <person name="Hall N."/>
            <person name="Watson M."/>
            <person name="Adriaenssens E.M."/>
            <person name="Foster-Nyarko E."/>
            <person name="Jarju S."/>
            <person name="Secka A."/>
            <person name="Antonio M."/>
            <person name="Oren A."/>
            <person name="Chaudhuri R."/>
            <person name="La Ragione R.M."/>
            <person name="Hildebrand F."/>
            <person name="Pallen M.J."/>
        </authorList>
    </citation>
    <scope>NUCLEOTIDE SEQUENCE [LARGE SCALE GENOMIC DNA]</scope>
    <source>
        <strain evidence="3 4">Sa2YVA2</strain>
    </source>
</reference>
<dbReference type="InterPro" id="IPR001387">
    <property type="entry name" value="Cro/C1-type_HTH"/>
</dbReference>
<feature type="domain" description="HTH cro/C1-type" evidence="2">
    <location>
        <begin position="8"/>
        <end position="61"/>
    </location>
</feature>
<dbReference type="PANTHER" id="PTHR46797">
    <property type="entry name" value="HTH-TYPE TRANSCRIPTIONAL REGULATOR"/>
    <property type="match status" value="1"/>
</dbReference>
<dbReference type="EMBL" id="JACSQN010000011">
    <property type="protein sequence ID" value="MBD7985402.1"/>
    <property type="molecule type" value="Genomic_DNA"/>
</dbReference>
<comment type="caution">
    <text evidence="3">The sequence shown here is derived from an EMBL/GenBank/DDBJ whole genome shotgun (WGS) entry which is preliminary data.</text>
</comment>
<proteinExistence type="predicted"/>
<name>A0ABR8UBI0_9BACL</name>
<dbReference type="PROSITE" id="PS50943">
    <property type="entry name" value="HTH_CROC1"/>
    <property type="match status" value="1"/>
</dbReference>
<keyword evidence="1" id="KW-0238">DNA-binding</keyword>
<sequence>MTHVGENIKRIRTAKKMTITDVANEHVSRGMISLIENGKTQPSIERLQHIARQLNVDISELVETVPREEMQRILEEAIDLFNEVGNESVVKATALLKPILDKDPVGYEAARMNELYGRALYHLYIVDIEQYNNIEENNWEVFTKKAIGMYNDLQMEWRVVRCYGFLADIEADRGNYQSAIDIIEQATSRLTVMDSLETRSIYIQLQSLRAFALDSLGQRHLAHEYLDDVIEFARENIILNQYYHLLNAKAWLYYDDQKPEEARKYIEECYLFTKVLKSESLTLQHEMNQIFIQEFFEKDYEKALSIAKGMEGRVENIIDFPQKTIKEFIKMTNDLEARVLTKLGRYEEALVIFEENRVEHNERNLGPTDVATRVLSKSYEALCHYHLGDQKKAEELARYTVDKLHNLPHSSFYHYAREVLTKVVSK</sequence>
<evidence type="ECO:0000259" key="2">
    <source>
        <dbReference type="PROSITE" id="PS50943"/>
    </source>
</evidence>
<dbReference type="Gene3D" id="1.10.260.40">
    <property type="entry name" value="lambda repressor-like DNA-binding domains"/>
    <property type="match status" value="1"/>
</dbReference>
<evidence type="ECO:0000256" key="1">
    <source>
        <dbReference type="ARBA" id="ARBA00023125"/>
    </source>
</evidence>
<dbReference type="Proteomes" id="UP000626786">
    <property type="component" value="Unassembled WGS sequence"/>
</dbReference>